<feature type="transmembrane region" description="Helical" evidence="1">
    <location>
        <begin position="160"/>
        <end position="180"/>
    </location>
</feature>
<dbReference type="AlphaFoldDB" id="A0A7W5HME1"/>
<proteinExistence type="predicted"/>
<dbReference type="Pfam" id="PF03992">
    <property type="entry name" value="ABM"/>
    <property type="match status" value="1"/>
</dbReference>
<dbReference type="InterPro" id="IPR011008">
    <property type="entry name" value="Dimeric_a/b-barrel"/>
</dbReference>
<dbReference type="PROSITE" id="PS51725">
    <property type="entry name" value="ABM"/>
    <property type="match status" value="1"/>
</dbReference>
<dbReference type="PANTHER" id="PTHR40057">
    <property type="entry name" value="SLR1162 PROTEIN"/>
    <property type="match status" value="1"/>
</dbReference>
<sequence length="193" mass="22098">MTELHSAASSSSGGDGVTIRIHHRVRPEAKDRYEAWLRRIIEVASRYAGHQGVHILRPPEGGQDYEIAVRFASEAQAERWRVSDDRRELLDDIRDALQQEEAVEILSGIDYWFTPPTATSKQPVRWKQWLVTTAVIWPLTILVPLLWQPVFSVFPLLDTWGLRHGIVAATVVALVVYLVMPRVVRLVAHWMFD</sequence>
<keyword evidence="1" id="KW-0812">Transmembrane</keyword>
<dbReference type="InterPro" id="IPR038762">
    <property type="entry name" value="ABM_predict"/>
</dbReference>
<protein>
    <recommendedName>
        <fullName evidence="2">ABM domain-containing protein</fullName>
    </recommendedName>
</protein>
<keyword evidence="4" id="KW-1185">Reference proteome</keyword>
<keyword evidence="1" id="KW-1133">Transmembrane helix</keyword>
<keyword evidence="1" id="KW-0472">Membrane</keyword>
<dbReference type="EMBL" id="JACHXR010000015">
    <property type="protein sequence ID" value="MBB3232737.1"/>
    <property type="molecule type" value="Genomic_DNA"/>
</dbReference>
<reference evidence="3 4" key="1">
    <citation type="submission" date="2020-08" db="EMBL/GenBank/DDBJ databases">
        <title>Genomic Encyclopedia of Type Strains, Phase III (KMG-III): the genomes of soil and plant-associated and newly described type strains.</title>
        <authorList>
            <person name="Whitman W."/>
        </authorList>
    </citation>
    <scope>NUCLEOTIDE SEQUENCE [LARGE SCALE GENOMIC DNA]</scope>
    <source>
        <strain evidence="3 4">CECT 7744</strain>
    </source>
</reference>
<dbReference type="Gene3D" id="3.30.70.100">
    <property type="match status" value="1"/>
</dbReference>
<evidence type="ECO:0000259" key="2">
    <source>
        <dbReference type="PROSITE" id="PS51725"/>
    </source>
</evidence>
<feature type="domain" description="ABM" evidence="2">
    <location>
        <begin position="17"/>
        <end position="105"/>
    </location>
</feature>
<dbReference type="SUPFAM" id="SSF54909">
    <property type="entry name" value="Dimeric alpha+beta barrel"/>
    <property type="match status" value="1"/>
</dbReference>
<evidence type="ECO:0000313" key="4">
    <source>
        <dbReference type="Proteomes" id="UP000518892"/>
    </source>
</evidence>
<evidence type="ECO:0000256" key="1">
    <source>
        <dbReference type="SAM" id="Phobius"/>
    </source>
</evidence>
<dbReference type="PANTHER" id="PTHR40057:SF1">
    <property type="entry name" value="SLR1162 PROTEIN"/>
    <property type="match status" value="1"/>
</dbReference>
<comment type="caution">
    <text evidence="3">The sequence shown here is derived from an EMBL/GenBank/DDBJ whole genome shotgun (WGS) entry which is preliminary data.</text>
</comment>
<accession>A0A7W5HME1</accession>
<dbReference type="Proteomes" id="UP000518892">
    <property type="component" value="Unassembled WGS sequence"/>
</dbReference>
<feature type="transmembrane region" description="Helical" evidence="1">
    <location>
        <begin position="129"/>
        <end position="148"/>
    </location>
</feature>
<dbReference type="RefSeq" id="WP_183385170.1">
    <property type="nucleotide sequence ID" value="NZ_JACHXR010000015.1"/>
</dbReference>
<dbReference type="InterPro" id="IPR007138">
    <property type="entry name" value="ABM_dom"/>
</dbReference>
<gene>
    <name evidence="3" type="ORF">FHR97_003615</name>
</gene>
<name>A0A7W5HME1_9GAMM</name>
<organism evidence="3 4">
    <name type="scientific">Halomonas stenophila</name>
    <dbReference type="NCBI Taxonomy" id="795312"/>
    <lineage>
        <taxon>Bacteria</taxon>
        <taxon>Pseudomonadati</taxon>
        <taxon>Pseudomonadota</taxon>
        <taxon>Gammaproteobacteria</taxon>
        <taxon>Oceanospirillales</taxon>
        <taxon>Halomonadaceae</taxon>
        <taxon>Halomonas</taxon>
    </lineage>
</organism>
<evidence type="ECO:0000313" key="3">
    <source>
        <dbReference type="EMBL" id="MBB3232737.1"/>
    </source>
</evidence>